<accession>A0AA38S8D2</accession>
<dbReference type="Proteomes" id="UP001174691">
    <property type="component" value="Unassembled WGS sequence"/>
</dbReference>
<comment type="caution">
    <text evidence="2">The sequence shown here is derived from an EMBL/GenBank/DDBJ whole genome shotgun (WGS) entry which is preliminary data.</text>
</comment>
<protein>
    <submittedName>
        <fullName evidence="2">Uncharacterized protein</fullName>
    </submittedName>
</protein>
<sequence length="328" mass="35225">MDSSSRETPPNGGDVGRPGGAVKEKGKEKETASQDTTQGAGEDGSSMLSRITTSTVGLVNSMVSGTPSSSVLASAVSEKGSTSALAPGGSRTHHAEGSTQFRPDISGGPAKPFRASQAQSHVAAEEAAFSDFLDSTPVFQPSGASQMDDATWHLTSVKETGSDLSELGTITYSSVAEQEQHDGEAVVSLLLDSNEHLPDSLEDDLLSPEQRESLRKALFGQSSNSARENVDWNHVLNFIPDYLRGQEPNMDSYLDTGLADPAEAWDSWVGQWKEVLTRYQDEVWGDLESLVKEARQEVEQLAQAQKDELSPETPALRRLRAILGHLRG</sequence>
<proteinExistence type="predicted"/>
<name>A0AA38S8D2_9PEZI</name>
<feature type="compositionally biased region" description="Basic and acidic residues" evidence="1">
    <location>
        <begin position="22"/>
        <end position="32"/>
    </location>
</feature>
<evidence type="ECO:0000256" key="1">
    <source>
        <dbReference type="SAM" id="MobiDB-lite"/>
    </source>
</evidence>
<evidence type="ECO:0000313" key="2">
    <source>
        <dbReference type="EMBL" id="KAJ9164942.1"/>
    </source>
</evidence>
<reference evidence="2" key="1">
    <citation type="submission" date="2022-07" db="EMBL/GenBank/DDBJ databases">
        <title>Fungi with potential for degradation of polypropylene.</title>
        <authorList>
            <person name="Gostincar C."/>
        </authorList>
    </citation>
    <scope>NUCLEOTIDE SEQUENCE</scope>
    <source>
        <strain evidence="2">EXF-13287</strain>
    </source>
</reference>
<dbReference type="EMBL" id="JANBVN010000008">
    <property type="protein sequence ID" value="KAJ9164942.1"/>
    <property type="molecule type" value="Genomic_DNA"/>
</dbReference>
<feature type="region of interest" description="Disordered" evidence="1">
    <location>
        <begin position="1"/>
        <end position="121"/>
    </location>
</feature>
<keyword evidence="3" id="KW-1185">Reference proteome</keyword>
<feature type="compositionally biased region" description="Polar residues" evidence="1">
    <location>
        <begin position="46"/>
        <end position="72"/>
    </location>
</feature>
<organism evidence="2 3">
    <name type="scientific">Coniochaeta hoffmannii</name>
    <dbReference type="NCBI Taxonomy" id="91930"/>
    <lineage>
        <taxon>Eukaryota</taxon>
        <taxon>Fungi</taxon>
        <taxon>Dikarya</taxon>
        <taxon>Ascomycota</taxon>
        <taxon>Pezizomycotina</taxon>
        <taxon>Sordariomycetes</taxon>
        <taxon>Sordariomycetidae</taxon>
        <taxon>Coniochaetales</taxon>
        <taxon>Coniochaetaceae</taxon>
        <taxon>Coniochaeta</taxon>
    </lineage>
</organism>
<gene>
    <name evidence="2" type="ORF">NKR19_g914</name>
</gene>
<evidence type="ECO:0000313" key="3">
    <source>
        <dbReference type="Proteomes" id="UP001174691"/>
    </source>
</evidence>
<dbReference type="AlphaFoldDB" id="A0AA38S8D2"/>